<keyword evidence="1" id="KW-0472">Membrane</keyword>
<accession>A0A432M660</accession>
<name>A0A432M660_9GAMM</name>
<evidence type="ECO:0008006" key="4">
    <source>
        <dbReference type="Google" id="ProtNLM"/>
    </source>
</evidence>
<dbReference type="UniPathway" id="UPA00196"/>
<dbReference type="EMBL" id="RYYV01000006">
    <property type="protein sequence ID" value="RUL75997.1"/>
    <property type="molecule type" value="Genomic_DNA"/>
</dbReference>
<feature type="transmembrane region" description="Helical" evidence="1">
    <location>
        <begin position="140"/>
        <end position="156"/>
    </location>
</feature>
<dbReference type="Pfam" id="PF04188">
    <property type="entry name" value="Mannosyl_trans2"/>
    <property type="match status" value="1"/>
</dbReference>
<feature type="transmembrane region" description="Helical" evidence="1">
    <location>
        <begin position="285"/>
        <end position="317"/>
    </location>
</feature>
<evidence type="ECO:0000313" key="2">
    <source>
        <dbReference type="EMBL" id="RUL75997.1"/>
    </source>
</evidence>
<evidence type="ECO:0000256" key="1">
    <source>
        <dbReference type="SAM" id="Phobius"/>
    </source>
</evidence>
<proteinExistence type="predicted"/>
<reference evidence="2 3" key="1">
    <citation type="submission" date="2018-12" db="EMBL/GenBank/DDBJ databases">
        <title>Dyella dinghuensis sp. nov. DHOA06 and Dyella choica sp. nov. 4M-K27, isolated from forest soil.</title>
        <authorList>
            <person name="Qiu L.-H."/>
            <person name="Gao Z.-H."/>
        </authorList>
    </citation>
    <scope>NUCLEOTIDE SEQUENCE [LARGE SCALE GENOMIC DNA]</scope>
    <source>
        <strain evidence="2 3">4M-K27</strain>
    </source>
</reference>
<feature type="transmembrane region" description="Helical" evidence="1">
    <location>
        <begin position="162"/>
        <end position="178"/>
    </location>
</feature>
<dbReference type="InterPro" id="IPR007315">
    <property type="entry name" value="PIG-V/Gpi18"/>
</dbReference>
<feature type="transmembrane region" description="Helical" evidence="1">
    <location>
        <begin position="89"/>
        <end position="107"/>
    </location>
</feature>
<dbReference type="AlphaFoldDB" id="A0A432M660"/>
<dbReference type="GO" id="GO:0016020">
    <property type="term" value="C:membrane"/>
    <property type="evidence" value="ECO:0007669"/>
    <property type="project" value="GOC"/>
</dbReference>
<organism evidence="2 3">
    <name type="scientific">Dyella choica</name>
    <dbReference type="NCBI Taxonomy" id="1927959"/>
    <lineage>
        <taxon>Bacteria</taxon>
        <taxon>Pseudomonadati</taxon>
        <taxon>Pseudomonadota</taxon>
        <taxon>Gammaproteobacteria</taxon>
        <taxon>Lysobacterales</taxon>
        <taxon>Rhodanobacteraceae</taxon>
        <taxon>Dyella</taxon>
    </lineage>
</organism>
<dbReference type="GO" id="GO:0004376">
    <property type="term" value="F:GPI mannosyltransferase activity"/>
    <property type="evidence" value="ECO:0007669"/>
    <property type="project" value="InterPro"/>
</dbReference>
<dbReference type="GO" id="GO:0006506">
    <property type="term" value="P:GPI anchor biosynthetic process"/>
    <property type="evidence" value="ECO:0007669"/>
    <property type="project" value="UniProtKB-UniPathway"/>
</dbReference>
<protein>
    <recommendedName>
        <fullName evidence="4">Glycosyltransferase RgtA/B/C/D-like domain-containing protein</fullName>
    </recommendedName>
</protein>
<feature type="transmembrane region" description="Helical" evidence="1">
    <location>
        <begin position="226"/>
        <end position="245"/>
    </location>
</feature>
<feature type="transmembrane region" description="Helical" evidence="1">
    <location>
        <begin position="351"/>
        <end position="370"/>
    </location>
</feature>
<evidence type="ECO:0000313" key="3">
    <source>
        <dbReference type="Proteomes" id="UP000274358"/>
    </source>
</evidence>
<feature type="transmembrane region" description="Helical" evidence="1">
    <location>
        <begin position="113"/>
        <end position="133"/>
    </location>
</feature>
<gene>
    <name evidence="2" type="ORF">EKH80_09760</name>
</gene>
<keyword evidence="1" id="KW-0812">Transmembrane</keyword>
<keyword evidence="1" id="KW-1133">Transmembrane helix</keyword>
<comment type="caution">
    <text evidence="2">The sequence shown here is derived from an EMBL/GenBank/DDBJ whole genome shotgun (WGS) entry which is preliminary data.</text>
</comment>
<dbReference type="Proteomes" id="UP000274358">
    <property type="component" value="Unassembled WGS sequence"/>
</dbReference>
<dbReference type="GO" id="GO:0000009">
    <property type="term" value="F:alpha-1,6-mannosyltransferase activity"/>
    <property type="evidence" value="ECO:0007669"/>
    <property type="project" value="InterPro"/>
</dbReference>
<sequence>MMHMPGIQQLLYRIGNKPGTVRPNSAIQWEAGMLALGLFLLHQLIEWGIAVVYHHSVLDICHWDCLRYVALAEQGYPAAVTTSDHMENWAFFPLFPLLIRAGVALTASPAPLVAVLLGKLLFLGSIYAFILFARKYSNTLPALYPALIVTLSPYAVYGNSGYTEPLFLLLTSVFFLLLKDRRFLACGLVGMLLSASRAPGILATLPYALVALQSLRTANWEQRKEIVLGGLLIPLGLGLFMFHLYHRMGDALAFLHVQKAWGRNFGNPLTVIAAGIRQGTIHLDWALMSLTAVVAALLLIAMQDAALGVFSLVSLLIPLSSGLQSMPRYIWWQAPLLLLLAQAMKWRAARLALIPLFAAGMVYMYIAWMMGKSWTT</sequence>
<keyword evidence="3" id="KW-1185">Reference proteome</keyword>